<evidence type="ECO:0000256" key="5">
    <source>
        <dbReference type="SAM" id="Phobius"/>
    </source>
</evidence>
<keyword evidence="4 5" id="KW-0472">Membrane</keyword>
<reference evidence="7 8" key="1">
    <citation type="submission" date="2018-11" db="EMBL/GenBank/DDBJ databases">
        <title>Chitinophaga lutea sp.nov., isolate from arsenic contaminated soil.</title>
        <authorList>
            <person name="Zong Y."/>
        </authorList>
    </citation>
    <scope>NUCLEOTIDE SEQUENCE [LARGE SCALE GENOMIC DNA]</scope>
    <source>
        <strain evidence="7 8">ZY74</strain>
    </source>
</reference>
<feature type="domain" description="O-antigen ligase-related" evidence="6">
    <location>
        <begin position="151"/>
        <end position="292"/>
    </location>
</feature>
<evidence type="ECO:0000256" key="1">
    <source>
        <dbReference type="ARBA" id="ARBA00004141"/>
    </source>
</evidence>
<keyword evidence="7" id="KW-0436">Ligase</keyword>
<dbReference type="InterPro" id="IPR051533">
    <property type="entry name" value="WaaL-like"/>
</dbReference>
<proteinExistence type="predicted"/>
<name>A0A3N4PMB4_9BACT</name>
<feature type="transmembrane region" description="Helical" evidence="5">
    <location>
        <begin position="47"/>
        <end position="68"/>
    </location>
</feature>
<comment type="subcellular location">
    <subcellularLocation>
        <location evidence="1">Membrane</location>
        <topology evidence="1">Multi-pass membrane protein</topology>
    </subcellularLocation>
</comment>
<evidence type="ECO:0000259" key="6">
    <source>
        <dbReference type="Pfam" id="PF04932"/>
    </source>
</evidence>
<feature type="transmembrane region" description="Helical" evidence="5">
    <location>
        <begin position="150"/>
        <end position="180"/>
    </location>
</feature>
<dbReference type="GO" id="GO:0016874">
    <property type="term" value="F:ligase activity"/>
    <property type="evidence" value="ECO:0007669"/>
    <property type="project" value="UniProtKB-KW"/>
</dbReference>
<organism evidence="7 8">
    <name type="scientific">Chitinophaga lutea</name>
    <dbReference type="NCBI Taxonomy" id="2488634"/>
    <lineage>
        <taxon>Bacteria</taxon>
        <taxon>Pseudomonadati</taxon>
        <taxon>Bacteroidota</taxon>
        <taxon>Chitinophagia</taxon>
        <taxon>Chitinophagales</taxon>
        <taxon>Chitinophagaceae</taxon>
        <taxon>Chitinophaga</taxon>
    </lineage>
</organism>
<feature type="transmembrane region" description="Helical" evidence="5">
    <location>
        <begin position="335"/>
        <end position="352"/>
    </location>
</feature>
<dbReference type="EMBL" id="RPDH01000002">
    <property type="protein sequence ID" value="RPE09336.1"/>
    <property type="molecule type" value="Genomic_DNA"/>
</dbReference>
<evidence type="ECO:0000256" key="4">
    <source>
        <dbReference type="ARBA" id="ARBA00023136"/>
    </source>
</evidence>
<feature type="transmembrane region" description="Helical" evidence="5">
    <location>
        <begin position="311"/>
        <end position="328"/>
    </location>
</feature>
<feature type="transmembrane region" description="Helical" evidence="5">
    <location>
        <begin position="80"/>
        <end position="100"/>
    </location>
</feature>
<dbReference type="AlphaFoldDB" id="A0A3N4PMB4"/>
<evidence type="ECO:0000256" key="3">
    <source>
        <dbReference type="ARBA" id="ARBA00022989"/>
    </source>
</evidence>
<evidence type="ECO:0000256" key="2">
    <source>
        <dbReference type="ARBA" id="ARBA00022692"/>
    </source>
</evidence>
<dbReference type="InterPro" id="IPR007016">
    <property type="entry name" value="O-antigen_ligase-rel_domated"/>
</dbReference>
<gene>
    <name evidence="7" type="ORF">EGT74_20270</name>
</gene>
<dbReference type="SUPFAM" id="SSF48452">
    <property type="entry name" value="TPR-like"/>
    <property type="match status" value="1"/>
</dbReference>
<feature type="transmembrane region" description="Helical" evidence="5">
    <location>
        <begin position="364"/>
        <end position="381"/>
    </location>
</feature>
<dbReference type="PANTHER" id="PTHR37422:SF13">
    <property type="entry name" value="LIPOPOLYSACCHARIDE BIOSYNTHESIS PROTEIN PA4999-RELATED"/>
    <property type="match status" value="1"/>
</dbReference>
<keyword evidence="8" id="KW-1185">Reference proteome</keyword>
<dbReference type="PANTHER" id="PTHR37422">
    <property type="entry name" value="TEICHURONIC ACID BIOSYNTHESIS PROTEIN TUAE"/>
    <property type="match status" value="1"/>
</dbReference>
<dbReference type="Pfam" id="PF04932">
    <property type="entry name" value="Wzy_C"/>
    <property type="match status" value="1"/>
</dbReference>
<sequence length="542" mass="61137">MALRRNKPQMSNSSIRNLLLCAFFIAMIAAGMFLTSSLFVDNYVVPKWYAVAFCACGLMITYVVFSFFTAAPSVDAIIGASFPIIAIACVLQAIYGILYFTNLYPCNGEKWHAGSFDNPAGFAASLSAGLPCLLYFLYDKKWWVRISVIVAMAIIAVAICLSGSRSGIISLMVVGLVMLLNRISAGSAGLKFVLLFLTVLILGYVLCLFKKDSAKGRLLIWRCSWEMIKDEPLAGHGLGGFKARYMDYQARYFERNPGDDAYGMLADNTVRPFNEYLLLLTNFGFTGLVLFLSVAWLIFKAYQQQGVRKPLYIPLLCLLSISVFALFSYPLTYPFVWIMGLLSIILIVYHPVSSVRRTPIVMNVLKGLLVLLSIITCAGLYPRMRAEMEWREAANNSLAGKTAQMLPSYKKLYNHLSGNVLFLYNYAAELNVAEQYGESLIIAKKCEQLWQNYHIQLLMADNYKEMQRYRDAEIHYWKASAMCPARFIPLYEIVQIYIATNQPESKILNVATKIIHKKVKIQSETVSMIKEQMHELIKADVK</sequence>
<keyword evidence="2 5" id="KW-0812">Transmembrane</keyword>
<dbReference type="Proteomes" id="UP000278351">
    <property type="component" value="Unassembled WGS sequence"/>
</dbReference>
<feature type="transmembrane region" description="Helical" evidence="5">
    <location>
        <begin position="120"/>
        <end position="138"/>
    </location>
</feature>
<dbReference type="GO" id="GO:0016020">
    <property type="term" value="C:membrane"/>
    <property type="evidence" value="ECO:0007669"/>
    <property type="project" value="UniProtKB-SubCell"/>
</dbReference>
<accession>A0A3N4PMB4</accession>
<comment type="caution">
    <text evidence="7">The sequence shown here is derived from an EMBL/GenBank/DDBJ whole genome shotgun (WGS) entry which is preliminary data.</text>
</comment>
<dbReference type="InterPro" id="IPR011990">
    <property type="entry name" value="TPR-like_helical_dom_sf"/>
</dbReference>
<feature type="transmembrane region" description="Helical" evidence="5">
    <location>
        <begin position="276"/>
        <end position="299"/>
    </location>
</feature>
<evidence type="ECO:0000313" key="8">
    <source>
        <dbReference type="Proteomes" id="UP000278351"/>
    </source>
</evidence>
<evidence type="ECO:0000313" key="7">
    <source>
        <dbReference type="EMBL" id="RPE09336.1"/>
    </source>
</evidence>
<feature type="transmembrane region" description="Helical" evidence="5">
    <location>
        <begin position="192"/>
        <end position="209"/>
    </location>
</feature>
<protein>
    <submittedName>
        <fullName evidence="7">O-antigen ligase family protein</fullName>
    </submittedName>
</protein>
<keyword evidence="3 5" id="KW-1133">Transmembrane helix</keyword>